<accession>A0A1Q3ETS5</accession>
<feature type="region of interest" description="Disordered" evidence="1">
    <location>
        <begin position="1"/>
        <end position="21"/>
    </location>
</feature>
<name>A0A1Q3ETS5_LENED</name>
<proteinExistence type="predicted"/>
<reference evidence="2 3" key="1">
    <citation type="submission" date="2016-08" db="EMBL/GenBank/DDBJ databases">
        <authorList>
            <consortium name="Lentinula edodes genome sequencing consortium"/>
            <person name="Sakamoto Y."/>
            <person name="Nakade K."/>
            <person name="Sato S."/>
            <person name="Yoshida Y."/>
            <person name="Miyazaki K."/>
            <person name="Natsume S."/>
            <person name="Konno N."/>
        </authorList>
    </citation>
    <scope>NUCLEOTIDE SEQUENCE [LARGE SCALE GENOMIC DNA]</scope>
    <source>
        <strain evidence="2 3">NBRC 111202</strain>
    </source>
</reference>
<comment type="caution">
    <text evidence="2">The sequence shown here is derived from an EMBL/GenBank/DDBJ whole genome shotgun (WGS) entry which is preliminary data.</text>
</comment>
<evidence type="ECO:0000256" key="1">
    <source>
        <dbReference type="SAM" id="MobiDB-lite"/>
    </source>
</evidence>
<organism evidence="2 3">
    <name type="scientific">Lentinula edodes</name>
    <name type="common">Shiitake mushroom</name>
    <name type="synonym">Lentinus edodes</name>
    <dbReference type="NCBI Taxonomy" id="5353"/>
    <lineage>
        <taxon>Eukaryota</taxon>
        <taxon>Fungi</taxon>
        <taxon>Dikarya</taxon>
        <taxon>Basidiomycota</taxon>
        <taxon>Agaricomycotina</taxon>
        <taxon>Agaricomycetes</taxon>
        <taxon>Agaricomycetidae</taxon>
        <taxon>Agaricales</taxon>
        <taxon>Marasmiineae</taxon>
        <taxon>Omphalotaceae</taxon>
        <taxon>Lentinula</taxon>
    </lineage>
</organism>
<reference evidence="2 3" key="2">
    <citation type="submission" date="2017-02" db="EMBL/GenBank/DDBJ databases">
        <title>A genome survey and senescence transcriptome analysis in Lentinula edodes.</title>
        <authorList>
            <person name="Sakamoto Y."/>
            <person name="Nakade K."/>
            <person name="Sato S."/>
            <person name="Yoshida Y."/>
            <person name="Miyazaki K."/>
            <person name="Natsume S."/>
            <person name="Konno N."/>
        </authorList>
    </citation>
    <scope>NUCLEOTIDE SEQUENCE [LARGE SCALE GENOMIC DNA]</scope>
    <source>
        <strain evidence="2 3">NBRC 111202</strain>
    </source>
</reference>
<gene>
    <name evidence="2" type="ORF">LENED_012780</name>
</gene>
<protein>
    <submittedName>
        <fullName evidence="2">Uncharacterized protein</fullName>
    </submittedName>
</protein>
<keyword evidence="3" id="KW-1185">Reference proteome</keyword>
<evidence type="ECO:0000313" key="3">
    <source>
        <dbReference type="Proteomes" id="UP000188533"/>
    </source>
</evidence>
<sequence>MCKVSDVNELDEESFRPRTASEHRQMGKAWLDAQSETERKRLYEQNGVRWSELLRLRYWDPVQNTIIDPMHGFYLRILQRHCRDIWGMSVNLEDCDGLWELDEPTDEQKSAARNVFRYGSASALKQLRTNALRYLALQEGLEHRRKKRRPRAICFTAADSDSVPEIEVDAEAMRVVDENEEIVKARKEYRDGKTKEGFRNFSPDTIRQLSDELGVTATTGKGKPSRSKVNLIDMLVQKRKEDASIPFPETLSQPENAFNKASVEQLYERAPKRVIDKMKWPELKGICLFIGKLKVRRVQKGEDDNLGSSDQEDGQEDTSDGEEFIFEEGDLSSDLEADTDRNSQVLRMQKFIHKNRYDSGITNKAGRLKRRTKKGKAGVKKAGVLGKQMLADST</sequence>
<feature type="region of interest" description="Disordered" evidence="1">
    <location>
        <begin position="301"/>
        <end position="320"/>
    </location>
</feature>
<dbReference type="AlphaFoldDB" id="A0A1Q3ETS5"/>
<evidence type="ECO:0000313" key="2">
    <source>
        <dbReference type="EMBL" id="GAW10504.1"/>
    </source>
</evidence>
<dbReference type="Proteomes" id="UP000188533">
    <property type="component" value="Unassembled WGS sequence"/>
</dbReference>
<dbReference type="STRING" id="5353.A0A1Q3ETS5"/>
<dbReference type="EMBL" id="BDGU01001803">
    <property type="protein sequence ID" value="GAW10504.1"/>
    <property type="molecule type" value="Genomic_DNA"/>
</dbReference>
<feature type="compositionally biased region" description="Acidic residues" evidence="1">
    <location>
        <begin position="310"/>
        <end position="320"/>
    </location>
</feature>